<dbReference type="PANTHER" id="PTHR10730:SF53">
    <property type="entry name" value="GLYCOSYLTRANSFERASE 25 FAMILY MEMBER"/>
    <property type="match status" value="1"/>
</dbReference>
<dbReference type="EMBL" id="JSAN01000133">
    <property type="protein sequence ID" value="KIC70887.1"/>
    <property type="molecule type" value="Genomic_DNA"/>
</dbReference>
<evidence type="ECO:0000256" key="2">
    <source>
        <dbReference type="ARBA" id="ARBA00022676"/>
    </source>
</evidence>
<keyword evidence="3 4" id="KW-0808">Transferase</keyword>
<sequence>MYSFFKQSFTNAPMFYSFFRRIHLFLFLYIFMGQLMAVDLHSSDQQTVLLALLARNKEHTLPAFLNCIEHLDYDKKCISIYIHTNNNVDKTQEILEAWVKEKGNLYKDVIFVKQDLNTVLTNRPHEWTSERFKILAKIRNDSLEHAKLLKSDYYFVVDCDNFITADTLTDLIKQDKPIIAPLLRSLETNNYYSNFFCAIDETGYYGYHPDYLKIVSYEKIGIFKVPVVHCTYLVQSKYIDQLSYIDGSEDYEFVIFSRKAREKNVDQYISNEKKYGYLVHFFDNLSLEEEKERMASIDILRRIADLRP</sequence>
<dbReference type="EC" id="2.4.1.50" evidence="4"/>
<comment type="similarity">
    <text evidence="1">Belongs to the glycosyltransferase 25 family.</text>
</comment>
<dbReference type="SUPFAM" id="SSF53448">
    <property type="entry name" value="Nucleotide-diphospho-sugar transferases"/>
    <property type="match status" value="1"/>
</dbReference>
<proteinExistence type="inferred from homology"/>
<comment type="caution">
    <text evidence="4">The sequence shown here is derived from an EMBL/GenBank/DDBJ whole genome shotgun (WGS) entry which is preliminary data.</text>
</comment>
<name>A0A0C1JUD9_9BACT</name>
<accession>A0A0C1JUD9</accession>
<dbReference type="Pfam" id="PF03452">
    <property type="entry name" value="Anp1"/>
    <property type="match status" value="1"/>
</dbReference>
<dbReference type="GO" id="GO:0050211">
    <property type="term" value="F:procollagen galactosyltransferase activity"/>
    <property type="evidence" value="ECO:0007669"/>
    <property type="project" value="UniProtKB-EC"/>
</dbReference>
<keyword evidence="2 4" id="KW-0328">Glycosyltransferase</keyword>
<gene>
    <name evidence="4" type="primary">glt25D2</name>
    <name evidence="4" type="ORF">DB44_FL00470</name>
</gene>
<dbReference type="AlphaFoldDB" id="A0A0C1JUD9"/>
<dbReference type="Gene3D" id="3.90.550.10">
    <property type="entry name" value="Spore Coat Polysaccharide Biosynthesis Protein SpsA, Chain A"/>
    <property type="match status" value="1"/>
</dbReference>
<evidence type="ECO:0000256" key="1">
    <source>
        <dbReference type="ARBA" id="ARBA00006721"/>
    </source>
</evidence>
<dbReference type="PANTHER" id="PTHR10730">
    <property type="entry name" value="PROCOLLAGEN-LYSINE,2-OXOGLUTARATE 5-DIOXYGENASE/GLYCOSYLTRANSFERASE 25 FAMILY MEMBER"/>
    <property type="match status" value="1"/>
</dbReference>
<organism evidence="4 5">
    <name type="scientific">Candidatus Protochlamydia amoebophila</name>
    <dbReference type="NCBI Taxonomy" id="362787"/>
    <lineage>
        <taxon>Bacteria</taxon>
        <taxon>Pseudomonadati</taxon>
        <taxon>Chlamydiota</taxon>
        <taxon>Chlamydiia</taxon>
        <taxon>Parachlamydiales</taxon>
        <taxon>Parachlamydiaceae</taxon>
        <taxon>Candidatus Protochlamydia</taxon>
    </lineage>
</organism>
<evidence type="ECO:0000313" key="5">
    <source>
        <dbReference type="Proteomes" id="UP000031465"/>
    </source>
</evidence>
<evidence type="ECO:0000256" key="3">
    <source>
        <dbReference type="ARBA" id="ARBA00022679"/>
    </source>
</evidence>
<dbReference type="Proteomes" id="UP000031465">
    <property type="component" value="Unassembled WGS sequence"/>
</dbReference>
<evidence type="ECO:0000313" key="4">
    <source>
        <dbReference type="EMBL" id="KIC70887.1"/>
    </source>
</evidence>
<dbReference type="InterPro" id="IPR050757">
    <property type="entry name" value="Collagen_mod_GT25"/>
</dbReference>
<reference evidence="4 5" key="1">
    <citation type="journal article" date="2014" name="Mol. Biol. Evol.">
        <title>Massive expansion of Ubiquitination-related gene families within the Chlamydiae.</title>
        <authorList>
            <person name="Domman D."/>
            <person name="Collingro A."/>
            <person name="Lagkouvardos I."/>
            <person name="Gehre L."/>
            <person name="Weinmaier T."/>
            <person name="Rattei T."/>
            <person name="Subtil A."/>
            <person name="Horn M."/>
        </authorList>
    </citation>
    <scope>NUCLEOTIDE SEQUENCE [LARGE SCALE GENOMIC DNA]</scope>
    <source>
        <strain evidence="4 5">EI2</strain>
    </source>
</reference>
<protein>
    <submittedName>
        <fullName evidence="4">Procollagen galactosyltransferase 2</fullName>
        <ecNumber evidence="4">2.4.1.50</ecNumber>
    </submittedName>
</protein>
<dbReference type="PATRIC" id="fig|362787.3.peg.1957"/>
<dbReference type="InterPro" id="IPR029044">
    <property type="entry name" value="Nucleotide-diphossugar_trans"/>
</dbReference>